<evidence type="ECO:0000256" key="5">
    <source>
        <dbReference type="ARBA" id="ARBA00022525"/>
    </source>
</evidence>
<evidence type="ECO:0000256" key="7">
    <source>
        <dbReference type="ARBA" id="ARBA00022743"/>
    </source>
</evidence>
<organism evidence="11 12">
    <name type="scientific">Daubentonia madagascariensis</name>
    <name type="common">Aye-aye</name>
    <name type="synonym">Sciurus madagascariensis</name>
    <dbReference type="NCBI Taxonomy" id="31869"/>
    <lineage>
        <taxon>Eukaryota</taxon>
        <taxon>Metazoa</taxon>
        <taxon>Chordata</taxon>
        <taxon>Craniata</taxon>
        <taxon>Vertebrata</taxon>
        <taxon>Euteleostomi</taxon>
        <taxon>Mammalia</taxon>
        <taxon>Eutheria</taxon>
        <taxon>Euarchontoglires</taxon>
        <taxon>Primates</taxon>
        <taxon>Strepsirrhini</taxon>
        <taxon>Chiromyiformes</taxon>
        <taxon>Daubentoniidae</taxon>
        <taxon>Daubentonia</taxon>
    </lineage>
</organism>
<gene>
    <name evidence="11" type="ORF">WCI35_008790</name>
</gene>
<reference evidence="11 12" key="1">
    <citation type="journal article" date="2024" name="G3 (Bethesda)">
        <title>A hybrid genome assembly of the endangered aye-aye (Daubentonia madagascariensis).</title>
        <authorList>
            <person name="Versoza C.J."/>
            <person name="Pfeifer S.P."/>
        </authorList>
    </citation>
    <scope>NUCLEOTIDE SEQUENCE [LARGE SCALE GENOMIC DNA]</scope>
    <source>
        <strain evidence="11">6821</strain>
    </source>
</reference>
<feature type="chain" id="PRO_5044723881" description="Kappa-casein" evidence="10">
    <location>
        <begin position="21"/>
        <end position="198"/>
    </location>
</feature>
<sequence>MKNFLLVVNVLALTLPFLAAEVQNQEQPACRENAERLFNQKTVSYVPIRYMLNSYPHYEPNFYQHRPAILINSPYMPHIYYAKPAVLKPHAQIPQWQVLPNIHPPTMARRPRQHPSFFAIPPKKTEGKTAIPTITIAAIPTVTTAAIPTISTTATVESTPIPATEPVVNSVVIPEASSESITTSTPEFAAVPVTPAMA</sequence>
<evidence type="ECO:0000256" key="9">
    <source>
        <dbReference type="PIRNR" id="PIRNR002374"/>
    </source>
</evidence>
<keyword evidence="5 9" id="KW-0964">Secreted</keyword>
<evidence type="ECO:0000256" key="10">
    <source>
        <dbReference type="SAM" id="SignalP"/>
    </source>
</evidence>
<feature type="signal peptide" evidence="10">
    <location>
        <begin position="1"/>
        <end position="20"/>
    </location>
</feature>
<comment type="caution">
    <text evidence="11">The sequence shown here is derived from an EMBL/GenBank/DDBJ whole genome shotgun (WGS) entry which is preliminary data.</text>
</comment>
<dbReference type="InterPro" id="IPR000117">
    <property type="entry name" value="Casein_kappa"/>
</dbReference>
<dbReference type="PANTHER" id="PTHR11470">
    <property type="entry name" value="KAPPA CASEIN"/>
    <property type="match status" value="1"/>
</dbReference>
<evidence type="ECO:0000256" key="1">
    <source>
        <dbReference type="ARBA" id="ARBA00003829"/>
    </source>
</evidence>
<dbReference type="PIRSF" id="PIRSF002374">
    <property type="entry name" value="Casein_kappa"/>
    <property type="match status" value="1"/>
</dbReference>
<comment type="subcellular location">
    <subcellularLocation>
        <location evidence="2 9">Secreted</location>
    </subcellularLocation>
</comment>
<name>A0ABD2END1_DAUMA</name>
<accession>A0ABD2END1</accession>
<evidence type="ECO:0000256" key="2">
    <source>
        <dbReference type="ARBA" id="ARBA00004613"/>
    </source>
</evidence>
<keyword evidence="7 9" id="KW-0494">Milk protein</keyword>
<keyword evidence="12" id="KW-1185">Reference proteome</keyword>
<keyword evidence="8" id="KW-0325">Glycoprotein</keyword>
<dbReference type="PANTHER" id="PTHR11470:SF2">
    <property type="entry name" value="KAPPA-CASEIN"/>
    <property type="match status" value="1"/>
</dbReference>
<dbReference type="Pfam" id="PF00997">
    <property type="entry name" value="Casein_kappa"/>
    <property type="match status" value="2"/>
</dbReference>
<evidence type="ECO:0000313" key="12">
    <source>
        <dbReference type="Proteomes" id="UP001610411"/>
    </source>
</evidence>
<comment type="similarity">
    <text evidence="3 9">Belongs to the kappa-casein family.</text>
</comment>
<evidence type="ECO:0000256" key="3">
    <source>
        <dbReference type="ARBA" id="ARBA00005332"/>
    </source>
</evidence>
<evidence type="ECO:0000313" key="11">
    <source>
        <dbReference type="EMBL" id="KAL2780372.1"/>
    </source>
</evidence>
<evidence type="ECO:0000256" key="8">
    <source>
        <dbReference type="ARBA" id="ARBA00023180"/>
    </source>
</evidence>
<dbReference type="Proteomes" id="UP001610411">
    <property type="component" value="Unassembled WGS sequence"/>
</dbReference>
<dbReference type="EMBL" id="JBFSEQ010000003">
    <property type="protein sequence ID" value="KAL2780372.1"/>
    <property type="molecule type" value="Genomic_DNA"/>
</dbReference>
<comment type="function">
    <text evidence="1 9">Kappa-casein stabilizes micelle formation, preventing casein precipitation in milk.</text>
</comment>
<dbReference type="GO" id="GO:0005576">
    <property type="term" value="C:extracellular region"/>
    <property type="evidence" value="ECO:0007669"/>
    <property type="project" value="UniProtKB-SubCell"/>
</dbReference>
<dbReference type="AlphaFoldDB" id="A0ABD2END1"/>
<dbReference type="EMBL" id="JBFSEQ010000003">
    <property type="protein sequence ID" value="KAL2780373.1"/>
    <property type="molecule type" value="Genomic_DNA"/>
</dbReference>
<protein>
    <recommendedName>
        <fullName evidence="4 9">Kappa-casein</fullName>
    </recommendedName>
</protein>
<keyword evidence="10" id="KW-0732">Signal</keyword>
<evidence type="ECO:0000256" key="4">
    <source>
        <dbReference type="ARBA" id="ARBA00017238"/>
    </source>
</evidence>
<proteinExistence type="inferred from homology"/>
<evidence type="ECO:0000256" key="6">
    <source>
        <dbReference type="ARBA" id="ARBA00022553"/>
    </source>
</evidence>
<keyword evidence="6" id="KW-0597">Phosphoprotein</keyword>